<dbReference type="PANTHER" id="PTHR37171:SF1">
    <property type="entry name" value="SERINE_THREONINE-PROTEIN KINASE YRZF-RELATED"/>
    <property type="match status" value="1"/>
</dbReference>
<dbReference type="InterPro" id="IPR052396">
    <property type="entry name" value="Meiotic_Drive_Suppr_Kinase"/>
</dbReference>
<dbReference type="Gene3D" id="1.10.510.10">
    <property type="entry name" value="Transferase(Phosphotransferase) domain 1"/>
    <property type="match status" value="2"/>
</dbReference>
<sequence>MPGFLDLYLPDQPKSPVRAESILDVSSGDGKVLTFCDPTLQASGNSTVYKGKLRIIGATVDRDAVCKITKDNLESTTQMENEATIYNTRLKGLQDSIVPIFYGFYKGSYQLEGRIIKFSCIVLEYCGSPIEVEFEELSDALKSKIVDCMVGIHKAGIQHKDFRERNVLITPGGDDVRIIDFDRASIHQCRRRLKMGIDHYEPLDGDFGCDELHFMGQLLDIWTPYFRQCAGVGFIIFLCPDVDKLVKLVMREHPGRDEDRVREEAEAVLEWYYDAYGDRFKNPDIMDPRQTDFSTFLRESYLESSFTMVAPSMPDRAHVATSRRPKVERSSRAQSSVVHYTILFDYASLELRRRHDARNAHDVRMRRSNGSDSPTASCAPHFVDDPFIHVDGTSTFQDADKVDMHQPENDRRPPWATVGSTREDSEFPVPLWNVVCKVARDNLELTSQMENEATIYNAQLQDLQHSVVPVFYGLYKGSYKRGGETIKLSCIILGNCGTPPDVELRYLPAALKSKIIDCMVDIHKAGVEHGDFSARNVLITPDGDAVHIIDFGHASTHQCRRRLKMGIDHYESAKGEFGCDELHQVGVALRIWTPYVFTCGGVTFRIFTCPDVDKVVETARKNRPDCDEDRVKKSAEIFFKRFYDMYEPRCQNPGIADPRQTDLSTFLRERYKGLELEAPEATSST</sequence>
<dbReference type="PROSITE" id="PS00109">
    <property type="entry name" value="PROTEIN_KINASE_TYR"/>
    <property type="match status" value="2"/>
</dbReference>
<dbReference type="InterPro" id="IPR008266">
    <property type="entry name" value="Tyr_kinase_AS"/>
</dbReference>
<dbReference type="AlphaFoldDB" id="A0A4Y9YP77"/>
<proteinExistence type="predicted"/>
<dbReference type="PANTHER" id="PTHR37171">
    <property type="entry name" value="SERINE/THREONINE-PROTEIN KINASE YRZF-RELATED"/>
    <property type="match status" value="1"/>
</dbReference>
<keyword evidence="2" id="KW-1185">Reference proteome</keyword>
<name>A0A4Y9YP77_9AGAM</name>
<organism evidence="1 2">
    <name type="scientific">Dentipellis fragilis</name>
    <dbReference type="NCBI Taxonomy" id="205917"/>
    <lineage>
        <taxon>Eukaryota</taxon>
        <taxon>Fungi</taxon>
        <taxon>Dikarya</taxon>
        <taxon>Basidiomycota</taxon>
        <taxon>Agaricomycotina</taxon>
        <taxon>Agaricomycetes</taxon>
        <taxon>Russulales</taxon>
        <taxon>Hericiaceae</taxon>
        <taxon>Dentipellis</taxon>
    </lineage>
</organism>
<accession>A0A4Y9YP77</accession>
<dbReference type="OrthoDB" id="3271031at2759"/>
<reference evidence="1 2" key="1">
    <citation type="submission" date="2019-02" db="EMBL/GenBank/DDBJ databases">
        <title>Genome sequencing of the rare red list fungi Dentipellis fragilis.</title>
        <authorList>
            <person name="Buettner E."/>
            <person name="Kellner H."/>
        </authorList>
    </citation>
    <scope>NUCLEOTIDE SEQUENCE [LARGE SCALE GENOMIC DNA]</scope>
    <source>
        <strain evidence="1 2">DSM 105465</strain>
    </source>
</reference>
<dbReference type="GO" id="GO:0004672">
    <property type="term" value="F:protein kinase activity"/>
    <property type="evidence" value="ECO:0007669"/>
    <property type="project" value="InterPro"/>
</dbReference>
<dbReference type="EMBL" id="SEOQ01000406">
    <property type="protein sequence ID" value="TFY63650.1"/>
    <property type="molecule type" value="Genomic_DNA"/>
</dbReference>
<dbReference type="SUPFAM" id="SSF56112">
    <property type="entry name" value="Protein kinase-like (PK-like)"/>
    <property type="match status" value="2"/>
</dbReference>
<comment type="caution">
    <text evidence="1">The sequence shown here is derived from an EMBL/GenBank/DDBJ whole genome shotgun (WGS) entry which is preliminary data.</text>
</comment>
<gene>
    <name evidence="1" type="ORF">EVG20_g6230</name>
</gene>
<evidence type="ECO:0000313" key="1">
    <source>
        <dbReference type="EMBL" id="TFY63650.1"/>
    </source>
</evidence>
<dbReference type="Proteomes" id="UP000298327">
    <property type="component" value="Unassembled WGS sequence"/>
</dbReference>
<evidence type="ECO:0000313" key="2">
    <source>
        <dbReference type="Proteomes" id="UP000298327"/>
    </source>
</evidence>
<dbReference type="InterPro" id="IPR011009">
    <property type="entry name" value="Kinase-like_dom_sf"/>
</dbReference>
<protein>
    <submittedName>
        <fullName evidence="1">Uncharacterized protein</fullName>
    </submittedName>
</protein>